<dbReference type="AlphaFoldDB" id="A0A9P3LZD6"/>
<comment type="caution">
    <text evidence="2">The sequence shown here is derived from an EMBL/GenBank/DDBJ whole genome shotgun (WGS) entry which is preliminary data.</text>
</comment>
<feature type="region of interest" description="Disordered" evidence="1">
    <location>
        <begin position="54"/>
        <end position="81"/>
    </location>
</feature>
<evidence type="ECO:0000313" key="2">
    <source>
        <dbReference type="EMBL" id="GJJ76027.1"/>
    </source>
</evidence>
<gene>
    <name evidence="2" type="ORF">EMPS_08385</name>
</gene>
<sequence>MQADKTRQGHPTFPTLHPNLGALGMAHPNLGCPQRRVSPLQGFPIVGFLHPKVRPPSLPPETPTFPLTPTQGGHLGVTKRPRVGECPHASCQGRGCMRLVRSGSIDHAIVRVD</sequence>
<feature type="region of interest" description="Disordered" evidence="1">
    <location>
        <begin position="1"/>
        <end position="20"/>
    </location>
</feature>
<proteinExistence type="predicted"/>
<name>A0A9P3LZD6_9FUNG</name>
<reference evidence="2" key="1">
    <citation type="submission" date="2021-11" db="EMBL/GenBank/DDBJ databases">
        <authorList>
            <person name="Herlambang A."/>
            <person name="Guo Y."/>
            <person name="Takashima Y."/>
            <person name="Nishizawa T."/>
        </authorList>
    </citation>
    <scope>NUCLEOTIDE SEQUENCE</scope>
    <source>
        <strain evidence="2">E1425</strain>
    </source>
</reference>
<reference evidence="2" key="2">
    <citation type="journal article" date="2022" name="Microbiol. Resour. Announc.">
        <title>Whole-Genome Sequence of Entomortierella parvispora E1425, a Mucoromycotan Fungus Associated with Burkholderiaceae-Related Endosymbiotic Bacteria.</title>
        <authorList>
            <person name="Herlambang A."/>
            <person name="Guo Y."/>
            <person name="Takashima Y."/>
            <person name="Narisawa K."/>
            <person name="Ohta H."/>
            <person name="Nishizawa T."/>
        </authorList>
    </citation>
    <scope>NUCLEOTIDE SEQUENCE</scope>
    <source>
        <strain evidence="2">E1425</strain>
    </source>
</reference>
<feature type="compositionally biased region" description="Pro residues" evidence="1">
    <location>
        <begin position="54"/>
        <end position="63"/>
    </location>
</feature>
<keyword evidence="3" id="KW-1185">Reference proteome</keyword>
<evidence type="ECO:0000256" key="1">
    <source>
        <dbReference type="SAM" id="MobiDB-lite"/>
    </source>
</evidence>
<accession>A0A9P3LZD6</accession>
<dbReference type="Proteomes" id="UP000827284">
    <property type="component" value="Unassembled WGS sequence"/>
</dbReference>
<dbReference type="EMBL" id="BQFW01000011">
    <property type="protein sequence ID" value="GJJ76027.1"/>
    <property type="molecule type" value="Genomic_DNA"/>
</dbReference>
<protein>
    <submittedName>
        <fullName evidence="2">Uncharacterized protein</fullName>
    </submittedName>
</protein>
<evidence type="ECO:0000313" key="3">
    <source>
        <dbReference type="Proteomes" id="UP000827284"/>
    </source>
</evidence>
<organism evidence="2 3">
    <name type="scientific">Entomortierella parvispora</name>
    <dbReference type="NCBI Taxonomy" id="205924"/>
    <lineage>
        <taxon>Eukaryota</taxon>
        <taxon>Fungi</taxon>
        <taxon>Fungi incertae sedis</taxon>
        <taxon>Mucoromycota</taxon>
        <taxon>Mortierellomycotina</taxon>
        <taxon>Mortierellomycetes</taxon>
        <taxon>Mortierellales</taxon>
        <taxon>Mortierellaceae</taxon>
        <taxon>Entomortierella</taxon>
    </lineage>
</organism>